<dbReference type="VEuPathDB" id="FungiDB:AMAG_00755"/>
<proteinExistence type="predicted"/>
<feature type="compositionally biased region" description="Low complexity" evidence="1">
    <location>
        <begin position="1"/>
        <end position="11"/>
    </location>
</feature>
<reference evidence="3" key="2">
    <citation type="submission" date="2009-11" db="EMBL/GenBank/DDBJ databases">
        <title>The Genome Sequence of Allomyces macrogynus strain ATCC 38327.</title>
        <authorList>
            <consortium name="The Broad Institute Genome Sequencing Platform"/>
            <person name="Russ C."/>
            <person name="Cuomo C."/>
            <person name="Shea T."/>
            <person name="Young S.K."/>
            <person name="Zeng Q."/>
            <person name="Koehrsen M."/>
            <person name="Haas B."/>
            <person name="Borodovsky M."/>
            <person name="Guigo R."/>
            <person name="Alvarado L."/>
            <person name="Berlin A."/>
            <person name="Borenstein D."/>
            <person name="Chen Z."/>
            <person name="Engels R."/>
            <person name="Freedman E."/>
            <person name="Gellesch M."/>
            <person name="Goldberg J."/>
            <person name="Griggs A."/>
            <person name="Gujja S."/>
            <person name="Heiman D."/>
            <person name="Hepburn T."/>
            <person name="Howarth C."/>
            <person name="Jen D."/>
            <person name="Larson L."/>
            <person name="Lewis B."/>
            <person name="Mehta T."/>
            <person name="Park D."/>
            <person name="Pearson M."/>
            <person name="Roberts A."/>
            <person name="Saif S."/>
            <person name="Shenoy N."/>
            <person name="Sisk P."/>
            <person name="Stolte C."/>
            <person name="Sykes S."/>
            <person name="Walk T."/>
            <person name="White J."/>
            <person name="Yandava C."/>
            <person name="Burger G."/>
            <person name="Gray M.W."/>
            <person name="Holland P.W.H."/>
            <person name="King N."/>
            <person name="Lang F.B.F."/>
            <person name="Roger A.J."/>
            <person name="Ruiz-Trillo I."/>
            <person name="Lander E."/>
            <person name="Nusbaum C."/>
        </authorList>
    </citation>
    <scope>NUCLEOTIDE SEQUENCE [LARGE SCALE GENOMIC DNA]</scope>
    <source>
        <strain evidence="3">ATCC 38327</strain>
    </source>
</reference>
<feature type="region of interest" description="Disordered" evidence="1">
    <location>
        <begin position="1"/>
        <end position="56"/>
    </location>
</feature>
<evidence type="ECO:0000313" key="2">
    <source>
        <dbReference type="EMBL" id="KNE54802.1"/>
    </source>
</evidence>
<sequence>MTTLTLDDPASSPLPPADSITSSNDPATAAAPVAKDNVSNPRPRRRSLAGAHNAPRPASWTATRTVVLVVVVAVCWQAAASLTAQWTHEHGLWLAASAVEASVAPVAGSAALLVAADAASDGHHPANLPRPPPVSATTLRIMTYNFFLRPPFVSDYHGDSKGPATLRVHRARVTAVRPACLARNFFRILDSRRCTRSRRLGTRFCRPRARSRRVVFARRVLDRFGPAGPVAVANRAARETDLLVGSHCR</sequence>
<accession>A0A0L0RWM3</accession>
<protein>
    <submittedName>
        <fullName evidence="2">Uncharacterized protein</fullName>
    </submittedName>
</protein>
<name>A0A0L0RWM3_ALLM3</name>
<gene>
    <name evidence="2" type="ORF">AMAG_00755</name>
</gene>
<dbReference type="Proteomes" id="UP000054350">
    <property type="component" value="Unassembled WGS sequence"/>
</dbReference>
<evidence type="ECO:0000256" key="1">
    <source>
        <dbReference type="SAM" id="MobiDB-lite"/>
    </source>
</evidence>
<reference evidence="2 3" key="1">
    <citation type="submission" date="2009-11" db="EMBL/GenBank/DDBJ databases">
        <title>Annotation of Allomyces macrogynus ATCC 38327.</title>
        <authorList>
            <consortium name="The Broad Institute Genome Sequencing Platform"/>
            <person name="Russ C."/>
            <person name="Cuomo C."/>
            <person name="Burger G."/>
            <person name="Gray M.W."/>
            <person name="Holland P.W.H."/>
            <person name="King N."/>
            <person name="Lang F.B.F."/>
            <person name="Roger A.J."/>
            <person name="Ruiz-Trillo I."/>
            <person name="Young S.K."/>
            <person name="Zeng Q."/>
            <person name="Gargeya S."/>
            <person name="Fitzgerald M."/>
            <person name="Haas B."/>
            <person name="Abouelleil A."/>
            <person name="Alvarado L."/>
            <person name="Arachchi H.M."/>
            <person name="Berlin A."/>
            <person name="Chapman S.B."/>
            <person name="Gearin G."/>
            <person name="Goldberg J."/>
            <person name="Griggs A."/>
            <person name="Gujja S."/>
            <person name="Hansen M."/>
            <person name="Heiman D."/>
            <person name="Howarth C."/>
            <person name="Larimer J."/>
            <person name="Lui A."/>
            <person name="MacDonald P.J.P."/>
            <person name="McCowen C."/>
            <person name="Montmayeur A."/>
            <person name="Murphy C."/>
            <person name="Neiman D."/>
            <person name="Pearson M."/>
            <person name="Priest M."/>
            <person name="Roberts A."/>
            <person name="Saif S."/>
            <person name="Shea T."/>
            <person name="Sisk P."/>
            <person name="Stolte C."/>
            <person name="Sykes S."/>
            <person name="Wortman J."/>
            <person name="Nusbaum C."/>
            <person name="Birren B."/>
        </authorList>
    </citation>
    <scope>NUCLEOTIDE SEQUENCE [LARGE SCALE GENOMIC DNA]</scope>
    <source>
        <strain evidence="2 3">ATCC 38327</strain>
    </source>
</reference>
<dbReference type="AlphaFoldDB" id="A0A0L0RWM3"/>
<organism evidence="2 3">
    <name type="scientific">Allomyces macrogynus (strain ATCC 38327)</name>
    <name type="common">Allomyces javanicus var. macrogynus</name>
    <dbReference type="NCBI Taxonomy" id="578462"/>
    <lineage>
        <taxon>Eukaryota</taxon>
        <taxon>Fungi</taxon>
        <taxon>Fungi incertae sedis</taxon>
        <taxon>Blastocladiomycota</taxon>
        <taxon>Blastocladiomycetes</taxon>
        <taxon>Blastocladiales</taxon>
        <taxon>Blastocladiaceae</taxon>
        <taxon>Allomyces</taxon>
    </lineage>
</organism>
<evidence type="ECO:0000313" key="3">
    <source>
        <dbReference type="Proteomes" id="UP000054350"/>
    </source>
</evidence>
<dbReference type="EMBL" id="GG745328">
    <property type="protein sequence ID" value="KNE54802.1"/>
    <property type="molecule type" value="Genomic_DNA"/>
</dbReference>
<keyword evidence="3" id="KW-1185">Reference proteome</keyword>